<accession>A0A5D9C2N8</accession>
<name>A0A5D9C2N8_9SPHN</name>
<dbReference type="RefSeq" id="WP_149524140.1">
    <property type="nucleotide sequence ID" value="NZ_VTOU01000007.1"/>
</dbReference>
<dbReference type="PANTHER" id="PTHR19211">
    <property type="entry name" value="ATP-BINDING TRANSPORT PROTEIN-RELATED"/>
    <property type="match status" value="1"/>
</dbReference>
<sequence length="543" mass="56974">MSASIALSDISWSAPDGTRVLDRLTIAFGQERAGIVGRNGVGKSTLLRLIAGDIQPTGGRISIDGRIGVLRQIVDVDPQETIADLFGVRDALALLAKAEAGEATVDELAEADWTIEARIDEALASVKLAADAGTRLATLSGGQRTRAALAAAVFAQPDMLLLDEPTNHLDRNGREAVIDLLRGWRTGAIVVSHDRELLAAMDAIVELTSLGATRYGGNYDDFAERKAIELAAAEHDLATAEKRVSDVARQAQATRERQQRRDAAGARKGAKGDMPRILIGLRKDRAEGTGGGNARLVERQASDASERLGVARDRIEVLETVRVDLPSTGLAPGRVVLALESVTGGYDPAHPILRDIDFTIAGPERVAVVGPNGSGKTTLIDLLTGRLKPVSGEVRRPVRMALLDQSASLLDPAIGVADNFAALHPGSDANAGRAALARLGFRGDAALQSAGSLSGGQALRAALACAIGIDPPPLLILDEPTNHLDLDSIAAIEAGLRIYDGALIVVSHDTRFLDAIGITRRLVLDGEGGLRDEPVSPNSGAAR</sequence>
<comment type="caution">
    <text evidence="6">The sequence shown here is derived from an EMBL/GenBank/DDBJ whole genome shotgun (WGS) entry which is preliminary data.</text>
</comment>
<reference evidence="6 7" key="1">
    <citation type="submission" date="2019-08" db="EMBL/GenBank/DDBJ databases">
        <authorList>
            <person name="Wang G."/>
            <person name="Xu Z."/>
        </authorList>
    </citation>
    <scope>NUCLEOTIDE SEQUENCE [LARGE SCALE GENOMIC DNA]</scope>
    <source>
        <strain evidence="6 7">ZX</strain>
    </source>
</reference>
<dbReference type="FunFam" id="3.40.50.300:FF:001320">
    <property type="entry name" value="Heme ABC transporter ATP-binding protein"/>
    <property type="match status" value="1"/>
</dbReference>
<gene>
    <name evidence="6" type="ORF">FYJ91_20255</name>
</gene>
<dbReference type="Proteomes" id="UP000322077">
    <property type="component" value="Unassembled WGS sequence"/>
</dbReference>
<keyword evidence="2" id="KW-0547">Nucleotide-binding</keyword>
<organism evidence="6 7">
    <name type="scientific">Sphingomonas montanisoli</name>
    <dbReference type="NCBI Taxonomy" id="2606412"/>
    <lineage>
        <taxon>Bacteria</taxon>
        <taxon>Pseudomonadati</taxon>
        <taxon>Pseudomonadota</taxon>
        <taxon>Alphaproteobacteria</taxon>
        <taxon>Sphingomonadales</taxon>
        <taxon>Sphingomonadaceae</taxon>
        <taxon>Sphingomonas</taxon>
    </lineage>
</organism>
<dbReference type="InterPro" id="IPR003439">
    <property type="entry name" value="ABC_transporter-like_ATP-bd"/>
</dbReference>
<dbReference type="PANTHER" id="PTHR19211:SF6">
    <property type="entry name" value="BLL7188 PROTEIN"/>
    <property type="match status" value="1"/>
</dbReference>
<evidence type="ECO:0000313" key="6">
    <source>
        <dbReference type="EMBL" id="TZG24165.1"/>
    </source>
</evidence>
<keyword evidence="3 6" id="KW-0067">ATP-binding</keyword>
<dbReference type="CDD" id="cd03221">
    <property type="entry name" value="ABCF_EF-3"/>
    <property type="match status" value="1"/>
</dbReference>
<protein>
    <submittedName>
        <fullName evidence="6">ABC-F family ATP-binding cassette domain-containing protein</fullName>
    </submittedName>
</protein>
<dbReference type="Pfam" id="PF00005">
    <property type="entry name" value="ABC_tran"/>
    <property type="match status" value="2"/>
</dbReference>
<dbReference type="InterPro" id="IPR050611">
    <property type="entry name" value="ABCF"/>
</dbReference>
<dbReference type="PROSITE" id="PS00211">
    <property type="entry name" value="ABC_TRANSPORTER_1"/>
    <property type="match status" value="1"/>
</dbReference>
<dbReference type="EMBL" id="VTOU01000007">
    <property type="protein sequence ID" value="TZG24165.1"/>
    <property type="molecule type" value="Genomic_DNA"/>
</dbReference>
<evidence type="ECO:0000259" key="5">
    <source>
        <dbReference type="PROSITE" id="PS50893"/>
    </source>
</evidence>
<feature type="domain" description="ABC transporter" evidence="5">
    <location>
        <begin position="5"/>
        <end position="235"/>
    </location>
</feature>
<dbReference type="GO" id="GO:0016887">
    <property type="term" value="F:ATP hydrolysis activity"/>
    <property type="evidence" value="ECO:0007669"/>
    <property type="project" value="InterPro"/>
</dbReference>
<dbReference type="SMART" id="SM00382">
    <property type="entry name" value="AAA"/>
    <property type="match status" value="2"/>
</dbReference>
<dbReference type="GO" id="GO:0005524">
    <property type="term" value="F:ATP binding"/>
    <property type="evidence" value="ECO:0007669"/>
    <property type="project" value="UniProtKB-KW"/>
</dbReference>
<dbReference type="AlphaFoldDB" id="A0A5D9C2N8"/>
<dbReference type="Gene3D" id="3.40.50.300">
    <property type="entry name" value="P-loop containing nucleotide triphosphate hydrolases"/>
    <property type="match status" value="2"/>
</dbReference>
<feature type="region of interest" description="Disordered" evidence="4">
    <location>
        <begin position="243"/>
        <end position="271"/>
    </location>
</feature>
<feature type="domain" description="ABC transporter" evidence="5">
    <location>
        <begin position="337"/>
        <end position="543"/>
    </location>
</feature>
<evidence type="ECO:0000313" key="7">
    <source>
        <dbReference type="Proteomes" id="UP000322077"/>
    </source>
</evidence>
<evidence type="ECO:0000256" key="1">
    <source>
        <dbReference type="ARBA" id="ARBA00022737"/>
    </source>
</evidence>
<evidence type="ECO:0000256" key="4">
    <source>
        <dbReference type="SAM" id="MobiDB-lite"/>
    </source>
</evidence>
<evidence type="ECO:0000256" key="2">
    <source>
        <dbReference type="ARBA" id="ARBA00022741"/>
    </source>
</evidence>
<keyword evidence="7" id="KW-1185">Reference proteome</keyword>
<dbReference type="PROSITE" id="PS50893">
    <property type="entry name" value="ABC_TRANSPORTER_2"/>
    <property type="match status" value="2"/>
</dbReference>
<dbReference type="InterPro" id="IPR017871">
    <property type="entry name" value="ABC_transporter-like_CS"/>
</dbReference>
<dbReference type="InterPro" id="IPR003593">
    <property type="entry name" value="AAA+_ATPase"/>
</dbReference>
<evidence type="ECO:0000256" key="3">
    <source>
        <dbReference type="ARBA" id="ARBA00022840"/>
    </source>
</evidence>
<keyword evidence="1" id="KW-0677">Repeat</keyword>
<feature type="compositionally biased region" description="Basic and acidic residues" evidence="4">
    <location>
        <begin position="254"/>
        <end position="271"/>
    </location>
</feature>
<dbReference type="InterPro" id="IPR027417">
    <property type="entry name" value="P-loop_NTPase"/>
</dbReference>
<proteinExistence type="predicted"/>
<dbReference type="SUPFAM" id="SSF52540">
    <property type="entry name" value="P-loop containing nucleoside triphosphate hydrolases"/>
    <property type="match status" value="2"/>
</dbReference>